<dbReference type="NCBIfam" id="TIGR01557">
    <property type="entry name" value="myb_SHAQKYF"/>
    <property type="match status" value="1"/>
</dbReference>
<feature type="compositionally biased region" description="Basic and acidic residues" evidence="7">
    <location>
        <begin position="27"/>
        <end position="36"/>
    </location>
</feature>
<dbReference type="InterPro" id="IPR044847">
    <property type="entry name" value="KAN_fam"/>
</dbReference>
<proteinExistence type="predicted"/>
<dbReference type="SUPFAM" id="SSF46689">
    <property type="entry name" value="Homeodomain-like"/>
    <property type="match status" value="1"/>
</dbReference>
<feature type="region of interest" description="Disordered" evidence="7">
    <location>
        <begin position="1"/>
        <end position="51"/>
    </location>
</feature>
<name>A0ABQ7NJA9_BRACM</name>
<protein>
    <recommendedName>
        <fullName evidence="8">Myb-like domain-containing protein</fullName>
    </recommendedName>
</protein>
<keyword evidence="4" id="KW-0805">Transcription regulation</keyword>
<evidence type="ECO:0000256" key="6">
    <source>
        <dbReference type="ARBA" id="ARBA00023242"/>
    </source>
</evidence>
<evidence type="ECO:0000256" key="4">
    <source>
        <dbReference type="ARBA" id="ARBA00023015"/>
    </source>
</evidence>
<evidence type="ECO:0000256" key="1">
    <source>
        <dbReference type="ARBA" id="ARBA00004123"/>
    </source>
</evidence>
<comment type="caution">
    <text evidence="9">The sequence shown here is derived from an EMBL/GenBank/DDBJ whole genome shotgun (WGS) entry which is preliminary data.</text>
</comment>
<evidence type="ECO:0000259" key="8">
    <source>
        <dbReference type="Pfam" id="PF00249"/>
    </source>
</evidence>
<dbReference type="InterPro" id="IPR001005">
    <property type="entry name" value="SANT/Myb"/>
</dbReference>
<feature type="compositionally biased region" description="Polar residues" evidence="7">
    <location>
        <begin position="868"/>
        <end position="878"/>
    </location>
</feature>
<dbReference type="Gene3D" id="1.10.10.60">
    <property type="entry name" value="Homeodomain-like"/>
    <property type="match status" value="1"/>
</dbReference>
<keyword evidence="5" id="KW-0804">Transcription</keyword>
<feature type="region of interest" description="Disordered" evidence="7">
    <location>
        <begin position="899"/>
        <end position="952"/>
    </location>
</feature>
<keyword evidence="6" id="KW-0539">Nucleus</keyword>
<dbReference type="EMBL" id="JADBGQ010000002">
    <property type="protein sequence ID" value="KAG5410925.1"/>
    <property type="molecule type" value="Genomic_DNA"/>
</dbReference>
<feature type="region of interest" description="Disordered" evidence="7">
    <location>
        <begin position="853"/>
        <end position="878"/>
    </location>
</feature>
<dbReference type="PANTHER" id="PTHR31496:SF56">
    <property type="entry name" value="TRANSCRIPTION FACTOR KAN4-RELATED"/>
    <property type="match status" value="1"/>
</dbReference>
<keyword evidence="3" id="KW-0221">Differentiation</keyword>
<dbReference type="PANTHER" id="PTHR31496">
    <property type="entry name" value="TRANSCRIPTION FACTOR KAN2-RELATED"/>
    <property type="match status" value="1"/>
</dbReference>
<feature type="compositionally biased region" description="Low complexity" evidence="7">
    <location>
        <begin position="37"/>
        <end position="51"/>
    </location>
</feature>
<dbReference type="InterPro" id="IPR006447">
    <property type="entry name" value="Myb_dom_plants"/>
</dbReference>
<evidence type="ECO:0000256" key="3">
    <source>
        <dbReference type="ARBA" id="ARBA00022782"/>
    </source>
</evidence>
<dbReference type="Pfam" id="PF00249">
    <property type="entry name" value="Myb_DNA-binding"/>
    <property type="match status" value="1"/>
</dbReference>
<reference evidence="9 10" key="1">
    <citation type="submission" date="2021-03" db="EMBL/GenBank/DDBJ databases">
        <authorList>
            <person name="King G.J."/>
            <person name="Bancroft I."/>
            <person name="Baten A."/>
            <person name="Bloomfield J."/>
            <person name="Borpatragohain P."/>
            <person name="He Z."/>
            <person name="Irish N."/>
            <person name="Irwin J."/>
            <person name="Liu K."/>
            <person name="Mauleon R.P."/>
            <person name="Moore J."/>
            <person name="Morris R."/>
            <person name="Ostergaard L."/>
            <person name="Wang B."/>
            <person name="Wells R."/>
        </authorList>
    </citation>
    <scope>NUCLEOTIDE SEQUENCE [LARGE SCALE GENOMIC DNA]</scope>
    <source>
        <strain evidence="9">R-o-18</strain>
        <tissue evidence="9">Leaf</tissue>
    </source>
</reference>
<evidence type="ECO:0000256" key="7">
    <source>
        <dbReference type="SAM" id="MobiDB-lite"/>
    </source>
</evidence>
<comment type="subcellular location">
    <subcellularLocation>
        <location evidence="1">Nucleus</location>
    </subcellularLocation>
</comment>
<sequence>MFESRSSVRGSNSVPDLSLQISLPNSHAEKPLHGSERSFTTSSDSGSSLSELSHENSFLKKHLLSLGFDHHHPYHHHQRHSSNMFQPQIYGRDFKRTSSSVVSLKRSIRAPRMRWTSTLHAHFVHAVQLLGGHERATPKSVLELMNVKDLTLAHVKSHLQMYRTVKCTDKRSSGERKVEKEAEQKTEDNNNNNEDADADPISPNSSSVQKTQRSPWSSTKGVSMSISQADPHMEINRITKDDVEKDHLSLEFTLGRPSWGIDHVGELRRWDQGRLIDPTCRTDKLDGIARSNSPNGRVGRLARSNSPNRRVGRCILASWTMGVFAVWDPLSEALCNLPRRRIVRKASTKSHHDRYVGNGCSSQYDNSAPEVEFLEHSIDPEEANAYWAARGNLKPPRPGTLHPHPFHADPVEGFLSRSCPNGIAAIQSFCRVPESVEFCLPVAGEVSESPPDGYFTCFEAYLMQYHLWFPLPEVIVRLFTCFGLSISQVNLCGFKHIVGILVLSYEHGITLDVNHLEGMLMLVGNSAIVRLSPQNDMAIIAEFVLNFHDWKSFFFFVQIDNAFMEESCIPILRTRWVGKFHSIVTNPLPTTLDGLYTIRDILRDGPLFWATFTPKWVRRSPPFSISAGFASRRRGRIEHGRVRSARGSHRKEGSRTRKEKHIAVDDDASDGEGFPEDILGEYLNCGVPIDLDELLGSDVPASEDGSDKGPKFTKASRMVNGGLLMMNRALDASSQEARMAQFRAEMADKKIALLRDELERSRRCEGELTTKEIRRAYRRGKKEMDEESYQALGAYRECRSTVGGLYLMQAPDYSFAAENVMQIRHMKERYRDFALPQIEERIWKQWEPIPVSPDTVEAETGAPDETGEVNQPSVPFNVNDYSVGGIDDRVLRDVLNNSTEVRPSDRTNQTNRAVYRIDPRTSGMEFQLEPQPDDHTRARLSQPSRHSKDNSRAILRLGREEPKDGHAFSPGEPFGQSRVCPSPYYHAPIWVKPRLTFGFKIYAVTSRLSIYLLRF</sequence>
<evidence type="ECO:0000256" key="2">
    <source>
        <dbReference type="ARBA" id="ARBA00022473"/>
    </source>
</evidence>
<feature type="compositionally biased region" description="Polar residues" evidence="7">
    <location>
        <begin position="899"/>
        <end position="912"/>
    </location>
</feature>
<feature type="compositionally biased region" description="Basic residues" evidence="7">
    <location>
        <begin position="640"/>
        <end position="649"/>
    </location>
</feature>
<feature type="domain" description="Myb-like" evidence="8">
    <location>
        <begin position="112"/>
        <end position="163"/>
    </location>
</feature>
<feature type="compositionally biased region" description="Basic and acidic residues" evidence="7">
    <location>
        <begin position="650"/>
        <end position="662"/>
    </location>
</feature>
<feature type="region of interest" description="Disordered" evidence="7">
    <location>
        <begin position="640"/>
        <end position="662"/>
    </location>
</feature>
<feature type="region of interest" description="Disordered" evidence="7">
    <location>
        <begin position="169"/>
        <end position="230"/>
    </location>
</feature>
<evidence type="ECO:0000313" key="9">
    <source>
        <dbReference type="EMBL" id="KAG5410925.1"/>
    </source>
</evidence>
<dbReference type="Proteomes" id="UP000823674">
    <property type="component" value="Chromosome A02"/>
</dbReference>
<gene>
    <name evidence="9" type="primary">A02p038830.1_BraROA</name>
    <name evidence="9" type="ORF">IGI04_007244</name>
</gene>
<feature type="compositionally biased region" description="Polar residues" evidence="7">
    <location>
        <begin position="1"/>
        <end position="25"/>
    </location>
</feature>
<accession>A0ABQ7NJA9</accession>
<evidence type="ECO:0000256" key="5">
    <source>
        <dbReference type="ARBA" id="ARBA00023163"/>
    </source>
</evidence>
<evidence type="ECO:0000313" key="10">
    <source>
        <dbReference type="Proteomes" id="UP000823674"/>
    </source>
</evidence>
<feature type="compositionally biased region" description="Basic and acidic residues" evidence="7">
    <location>
        <begin position="169"/>
        <end position="188"/>
    </location>
</feature>
<dbReference type="InterPro" id="IPR009057">
    <property type="entry name" value="Homeodomain-like_sf"/>
</dbReference>
<organism evidence="9 10">
    <name type="scientific">Brassica rapa subsp. trilocularis</name>
    <dbReference type="NCBI Taxonomy" id="1813537"/>
    <lineage>
        <taxon>Eukaryota</taxon>
        <taxon>Viridiplantae</taxon>
        <taxon>Streptophyta</taxon>
        <taxon>Embryophyta</taxon>
        <taxon>Tracheophyta</taxon>
        <taxon>Spermatophyta</taxon>
        <taxon>Magnoliopsida</taxon>
        <taxon>eudicotyledons</taxon>
        <taxon>Gunneridae</taxon>
        <taxon>Pentapetalae</taxon>
        <taxon>rosids</taxon>
        <taxon>malvids</taxon>
        <taxon>Brassicales</taxon>
        <taxon>Brassicaceae</taxon>
        <taxon>Brassiceae</taxon>
        <taxon>Brassica</taxon>
    </lineage>
</organism>
<keyword evidence="10" id="KW-1185">Reference proteome</keyword>
<keyword evidence="2" id="KW-0217">Developmental protein</keyword>
<feature type="compositionally biased region" description="Polar residues" evidence="7">
    <location>
        <begin position="202"/>
        <end position="228"/>
    </location>
</feature>